<evidence type="ECO:0000256" key="3">
    <source>
        <dbReference type="ARBA" id="ARBA00023172"/>
    </source>
</evidence>
<reference evidence="5 6" key="1">
    <citation type="submission" date="2016-10" db="EMBL/GenBank/DDBJ databases">
        <authorList>
            <person name="de Groot N.N."/>
        </authorList>
    </citation>
    <scope>NUCLEOTIDE SEQUENCE [LARGE SCALE GENOMIC DNA]</scope>
    <source>
        <strain evidence="6">P4-7,KCTC 19426,CECT 7604</strain>
    </source>
</reference>
<evidence type="ECO:0000256" key="2">
    <source>
        <dbReference type="ARBA" id="ARBA00023125"/>
    </source>
</evidence>
<organism evidence="5 6">
    <name type="scientific">Nakamurella panacisegetis</name>
    <dbReference type="NCBI Taxonomy" id="1090615"/>
    <lineage>
        <taxon>Bacteria</taxon>
        <taxon>Bacillati</taxon>
        <taxon>Actinomycetota</taxon>
        <taxon>Actinomycetes</taxon>
        <taxon>Nakamurellales</taxon>
        <taxon>Nakamurellaceae</taxon>
        <taxon>Nakamurella</taxon>
    </lineage>
</organism>
<dbReference type="Gene3D" id="1.10.443.10">
    <property type="entry name" value="Intergrase catalytic core"/>
    <property type="match status" value="1"/>
</dbReference>
<dbReference type="InterPro" id="IPR002104">
    <property type="entry name" value="Integrase_catalytic"/>
</dbReference>
<dbReference type="STRING" id="1090615.SAMN04515671_1106"/>
<comment type="similarity">
    <text evidence="1">Belongs to the 'phage' integrase family.</text>
</comment>
<dbReference type="InterPro" id="IPR013762">
    <property type="entry name" value="Integrase-like_cat_sf"/>
</dbReference>
<dbReference type="SUPFAM" id="SSF56349">
    <property type="entry name" value="DNA breaking-rejoining enzymes"/>
    <property type="match status" value="1"/>
</dbReference>
<dbReference type="InterPro" id="IPR011010">
    <property type="entry name" value="DNA_brk_join_enz"/>
</dbReference>
<keyword evidence="3" id="KW-0233">DNA recombination</keyword>
<dbReference type="AlphaFoldDB" id="A0A1H0K028"/>
<dbReference type="PANTHER" id="PTHR30349:SF64">
    <property type="entry name" value="PROPHAGE INTEGRASE INTD-RELATED"/>
    <property type="match status" value="1"/>
</dbReference>
<evidence type="ECO:0000256" key="1">
    <source>
        <dbReference type="ARBA" id="ARBA00008857"/>
    </source>
</evidence>
<proteinExistence type="inferred from homology"/>
<evidence type="ECO:0000259" key="4">
    <source>
        <dbReference type="PROSITE" id="PS51898"/>
    </source>
</evidence>
<keyword evidence="2" id="KW-0238">DNA-binding</keyword>
<keyword evidence="6" id="KW-1185">Reference proteome</keyword>
<evidence type="ECO:0000313" key="6">
    <source>
        <dbReference type="Proteomes" id="UP000198741"/>
    </source>
</evidence>
<dbReference type="OrthoDB" id="4326943at2"/>
<dbReference type="PROSITE" id="PS51898">
    <property type="entry name" value="TYR_RECOMBINASE"/>
    <property type="match status" value="1"/>
</dbReference>
<dbReference type="Proteomes" id="UP000198741">
    <property type="component" value="Chromosome I"/>
</dbReference>
<dbReference type="Gene3D" id="1.10.150.130">
    <property type="match status" value="1"/>
</dbReference>
<feature type="domain" description="Tyr recombinase" evidence="4">
    <location>
        <begin position="176"/>
        <end position="378"/>
    </location>
</feature>
<dbReference type="GO" id="GO:0006310">
    <property type="term" value="P:DNA recombination"/>
    <property type="evidence" value="ECO:0007669"/>
    <property type="project" value="UniProtKB-KW"/>
</dbReference>
<sequence>MPRKPLPLGTYGRISRKEIETGRWRALARFRDFDGRTRQVEAWGKSGAAAERALVSAMTDRSAPAADSITPETRLAAVGRIWLAEVARSDLATNTQSRYSDLVNNHVVPGIGGLQVREATVGSLDRFIRTVNDHVGAATAKGCRVVLAAMLGLAARHDAAPRNLVRDTSAVPQERKPVRVLTEREVRALRGKLAADKATVRADLPDIVDFMLGTGVRIGEALAFRWADLDLGSAIATATVTGTVVRVHGQGLTIQDHPKTASGRRRLMLPPFVVSMLLRRQMDVVEGNAWDLVFPSSTGTLREPQNVHRQWRAARARAGMDWITPHVFRKSVATVIGLGDVRAAADQLGHSGTAVTERHYLAKTHAGPDARSLLEAFGQPADEADRSDSAG</sequence>
<accession>A0A1H0K028</accession>
<dbReference type="GO" id="GO:0003677">
    <property type="term" value="F:DNA binding"/>
    <property type="evidence" value="ECO:0007669"/>
    <property type="project" value="UniProtKB-KW"/>
</dbReference>
<dbReference type="PANTHER" id="PTHR30349">
    <property type="entry name" value="PHAGE INTEGRASE-RELATED"/>
    <property type="match status" value="1"/>
</dbReference>
<gene>
    <name evidence="5" type="ORF">SAMN04515671_1106</name>
</gene>
<dbReference type="GO" id="GO:0015074">
    <property type="term" value="P:DNA integration"/>
    <property type="evidence" value="ECO:0007669"/>
    <property type="project" value="InterPro"/>
</dbReference>
<dbReference type="EMBL" id="LT629710">
    <property type="protein sequence ID" value="SDO49092.1"/>
    <property type="molecule type" value="Genomic_DNA"/>
</dbReference>
<dbReference type="InterPro" id="IPR010998">
    <property type="entry name" value="Integrase_recombinase_N"/>
</dbReference>
<dbReference type="Pfam" id="PF00589">
    <property type="entry name" value="Phage_integrase"/>
    <property type="match status" value="1"/>
</dbReference>
<name>A0A1H0K028_9ACTN</name>
<dbReference type="InterPro" id="IPR050090">
    <property type="entry name" value="Tyrosine_recombinase_XerCD"/>
</dbReference>
<protein>
    <submittedName>
        <fullName evidence="5">Phage integrase family protein</fullName>
    </submittedName>
</protein>
<evidence type="ECO:0000313" key="5">
    <source>
        <dbReference type="EMBL" id="SDO49092.1"/>
    </source>
</evidence>
<dbReference type="RefSeq" id="WP_090474945.1">
    <property type="nucleotide sequence ID" value="NZ_LT629710.1"/>
</dbReference>